<keyword evidence="2 5" id="KW-0819">tRNA processing</keyword>
<keyword evidence="4 5" id="KW-0342">GTP-binding</keyword>
<dbReference type="InParanoid" id="C1FFL3"/>
<evidence type="ECO:0000256" key="2">
    <source>
        <dbReference type="ARBA" id="ARBA00022694"/>
    </source>
</evidence>
<comment type="similarity">
    <text evidence="1 5">Belongs to the TRAFAC class TrmE-Era-EngA-EngB-Septin-like GTPase superfamily. TrmE GTPase family.</text>
</comment>
<feature type="region of interest" description="Disordered" evidence="6">
    <location>
        <begin position="1"/>
        <end position="21"/>
    </location>
</feature>
<dbReference type="GO" id="GO:0005525">
    <property type="term" value="F:GTP binding"/>
    <property type="evidence" value="ECO:0007669"/>
    <property type="project" value="UniProtKB-KW"/>
</dbReference>
<dbReference type="InterPro" id="IPR027417">
    <property type="entry name" value="P-loop_NTPase"/>
</dbReference>
<dbReference type="GO" id="GO:0002098">
    <property type="term" value="P:tRNA wobble uridine modification"/>
    <property type="evidence" value="ECO:0007669"/>
    <property type="project" value="TreeGrafter"/>
</dbReference>
<protein>
    <recommendedName>
        <fullName evidence="7">TrmE-type G domain-containing protein</fullName>
    </recommendedName>
</protein>
<dbReference type="GO" id="GO:0030488">
    <property type="term" value="P:tRNA methylation"/>
    <property type="evidence" value="ECO:0007669"/>
    <property type="project" value="TreeGrafter"/>
</dbReference>
<evidence type="ECO:0000256" key="6">
    <source>
        <dbReference type="SAM" id="MobiDB-lite"/>
    </source>
</evidence>
<dbReference type="STRING" id="296587.C1FFL3"/>
<proteinExistence type="inferred from homology"/>
<dbReference type="PROSITE" id="PS51709">
    <property type="entry name" value="G_TRME"/>
    <property type="match status" value="1"/>
</dbReference>
<evidence type="ECO:0000256" key="1">
    <source>
        <dbReference type="ARBA" id="ARBA00011043"/>
    </source>
</evidence>
<dbReference type="InterPro" id="IPR006073">
    <property type="entry name" value="GTP-bd"/>
</dbReference>
<feature type="compositionally biased region" description="Acidic residues" evidence="6">
    <location>
        <begin position="67"/>
        <end position="86"/>
    </location>
</feature>
<dbReference type="PANTHER" id="PTHR42714">
    <property type="entry name" value="TRNA MODIFICATION GTPASE GTPBP3"/>
    <property type="match status" value="1"/>
</dbReference>
<dbReference type="InterPro" id="IPR027368">
    <property type="entry name" value="MnmE_dom2"/>
</dbReference>
<dbReference type="GO" id="GO:0003924">
    <property type="term" value="F:GTPase activity"/>
    <property type="evidence" value="ECO:0007669"/>
    <property type="project" value="InterPro"/>
</dbReference>
<dbReference type="Proteomes" id="UP000002009">
    <property type="component" value="Chromosome 8"/>
</dbReference>
<evidence type="ECO:0000313" key="9">
    <source>
        <dbReference type="Proteomes" id="UP000002009"/>
    </source>
</evidence>
<dbReference type="RefSeq" id="XP_002508134.1">
    <property type="nucleotide sequence ID" value="XM_002508088.1"/>
</dbReference>
<keyword evidence="3 5" id="KW-0547">Nucleotide-binding</keyword>
<feature type="region of interest" description="Disordered" evidence="6">
    <location>
        <begin position="39"/>
        <end position="91"/>
    </location>
</feature>
<dbReference type="GO" id="GO:0005829">
    <property type="term" value="C:cytosol"/>
    <property type="evidence" value="ECO:0007669"/>
    <property type="project" value="TreeGrafter"/>
</dbReference>
<dbReference type="SUPFAM" id="SSF52540">
    <property type="entry name" value="P-loop containing nucleoside triphosphate hydrolases"/>
    <property type="match status" value="1"/>
</dbReference>
<dbReference type="KEGG" id="mis:MICPUN_60555"/>
<dbReference type="PRINTS" id="PR00326">
    <property type="entry name" value="GTP1OBG"/>
</dbReference>
<dbReference type="Pfam" id="PF01926">
    <property type="entry name" value="MMR_HSR1"/>
    <property type="match status" value="1"/>
</dbReference>
<dbReference type="GeneID" id="8245481"/>
<dbReference type="InterPro" id="IPR031168">
    <property type="entry name" value="G_TrmE"/>
</dbReference>
<dbReference type="Pfam" id="PF12631">
    <property type="entry name" value="MnmE_helical"/>
    <property type="match status" value="1"/>
</dbReference>
<dbReference type="OMA" id="EFHCHGG"/>
<dbReference type="InterPro" id="IPR025867">
    <property type="entry name" value="MnmE_helical"/>
</dbReference>
<dbReference type="HAMAP" id="MF_00379">
    <property type="entry name" value="GTPase_MnmE"/>
    <property type="match status" value="1"/>
</dbReference>
<name>C1FFL3_MICCC</name>
<dbReference type="InterPro" id="IPR018948">
    <property type="entry name" value="GTP-bd_TrmE_N"/>
</dbReference>
<dbReference type="AlphaFoldDB" id="C1FFL3"/>
<evidence type="ECO:0000256" key="4">
    <source>
        <dbReference type="ARBA" id="ARBA00023134"/>
    </source>
</evidence>
<dbReference type="Pfam" id="PF10396">
    <property type="entry name" value="TrmE_N"/>
    <property type="match status" value="1"/>
</dbReference>
<sequence>MSTAARPVASAAAHRASPRGVALAAAARPRAARVFPACRETRRASGGVGSGVVAPTRAAAEPATLETADDDDDDDDEHDDEHDDEAFSSYGDGDTIVAIATPVVPNAGGVAIIRLSGPRAVEAARAVFRPASRAARAAAREGAPPSSHTALYGVVVDPTSVPNGSRRVNDEDVDADALDVVDEVLVLPMLRPRSYTAEDVVEIHCHGGSVCVQRVLSLLTRRDLLDPSGDTAGGVRLARPGEFTLRAFLNGRLDLTQAEAVHSLVAARTERAADGALAALRGGLASPVRDARARCVDLLAELEARLDFEDELTPLDSDAIAAEVAAVRADVAKVLATARRGKLLDTGVTVAIVGKPNAGKSSLLNAWSRSERAIVTPIAGTTRDVVEARVECAGLPVTLLDTAGIRRGAGVDEVEAIGVKRSVAAAAGADAVIVVVDATEGWTAADDDACAGILNRKRGEGIVGEADEGESAVGVRAGGGDAAGGGGDEWANAKARLHKVRGTRGLDGSSNGADGDDDATRRDGGATAILAVNKTDAIAADVALDAIVPVEVSGKFAAVVRVSAVTGAGLEELERELGRIVEGGSVDAEGGAWSANQRQAEALEQALGALERLEAIVVDGNLPVDFWTIDLREAAMALGAVTGEDVSEDVLDVVFTKFCIGK</sequence>
<organism evidence="8 9">
    <name type="scientific">Micromonas commoda (strain RCC299 / NOUM17 / CCMP2709)</name>
    <name type="common">Picoplanktonic green alga</name>
    <dbReference type="NCBI Taxonomy" id="296587"/>
    <lineage>
        <taxon>Eukaryota</taxon>
        <taxon>Viridiplantae</taxon>
        <taxon>Chlorophyta</taxon>
        <taxon>Mamiellophyceae</taxon>
        <taxon>Mamiellales</taxon>
        <taxon>Mamiellaceae</taxon>
        <taxon>Micromonas</taxon>
    </lineage>
</organism>
<evidence type="ECO:0000259" key="7">
    <source>
        <dbReference type="PROSITE" id="PS51709"/>
    </source>
</evidence>
<dbReference type="CDD" id="cd04164">
    <property type="entry name" value="trmE"/>
    <property type="match status" value="1"/>
</dbReference>
<dbReference type="eggNOG" id="KOG1191">
    <property type="taxonomic scope" value="Eukaryota"/>
</dbReference>
<evidence type="ECO:0000256" key="3">
    <source>
        <dbReference type="ARBA" id="ARBA00022741"/>
    </source>
</evidence>
<dbReference type="InterPro" id="IPR005225">
    <property type="entry name" value="Small_GTP-bd"/>
</dbReference>
<feature type="region of interest" description="Disordered" evidence="6">
    <location>
        <begin position="502"/>
        <end position="521"/>
    </location>
</feature>
<dbReference type="Gene3D" id="3.40.50.300">
    <property type="entry name" value="P-loop containing nucleotide triphosphate hydrolases"/>
    <property type="match status" value="2"/>
</dbReference>
<dbReference type="InterPro" id="IPR027266">
    <property type="entry name" value="TrmE/GcvT-like"/>
</dbReference>
<dbReference type="NCBIfam" id="TIGR00231">
    <property type="entry name" value="small_GTP"/>
    <property type="match status" value="1"/>
</dbReference>
<dbReference type="Gene3D" id="3.30.1360.120">
    <property type="entry name" value="Probable tRNA modification gtpase trme, domain 1"/>
    <property type="match status" value="1"/>
</dbReference>
<dbReference type="CDD" id="cd14858">
    <property type="entry name" value="TrmE_N"/>
    <property type="match status" value="1"/>
</dbReference>
<gene>
    <name evidence="8" type="primary">TRME</name>
    <name evidence="8" type="ORF">MICPUN_60555</name>
</gene>
<keyword evidence="9" id="KW-1185">Reference proteome</keyword>
<accession>C1FFL3</accession>
<dbReference type="EMBL" id="CP001575">
    <property type="protein sequence ID" value="ACO69392.1"/>
    <property type="molecule type" value="Genomic_DNA"/>
</dbReference>
<dbReference type="PANTHER" id="PTHR42714:SF2">
    <property type="entry name" value="TRNA MODIFICATION GTPASE GTPBP3, MITOCHONDRIAL"/>
    <property type="match status" value="1"/>
</dbReference>
<dbReference type="Gene3D" id="1.20.120.430">
    <property type="entry name" value="tRNA modification GTPase MnmE domain 2"/>
    <property type="match status" value="2"/>
</dbReference>
<reference evidence="8 9" key="1">
    <citation type="journal article" date="2009" name="Science">
        <title>Green evolution and dynamic adaptations revealed by genomes of the marine picoeukaryotes Micromonas.</title>
        <authorList>
            <person name="Worden A.Z."/>
            <person name="Lee J.H."/>
            <person name="Mock T."/>
            <person name="Rouze P."/>
            <person name="Simmons M.P."/>
            <person name="Aerts A.L."/>
            <person name="Allen A.E."/>
            <person name="Cuvelier M.L."/>
            <person name="Derelle E."/>
            <person name="Everett M.V."/>
            <person name="Foulon E."/>
            <person name="Grimwood J."/>
            <person name="Gundlach H."/>
            <person name="Henrissat B."/>
            <person name="Napoli C."/>
            <person name="McDonald S.M."/>
            <person name="Parker M.S."/>
            <person name="Rombauts S."/>
            <person name="Salamov A."/>
            <person name="Von Dassow P."/>
            <person name="Badger J.H."/>
            <person name="Coutinho P.M."/>
            <person name="Demir E."/>
            <person name="Dubchak I."/>
            <person name="Gentemann C."/>
            <person name="Eikrem W."/>
            <person name="Gready J.E."/>
            <person name="John U."/>
            <person name="Lanier W."/>
            <person name="Lindquist E.A."/>
            <person name="Lucas S."/>
            <person name="Mayer K.F."/>
            <person name="Moreau H."/>
            <person name="Not F."/>
            <person name="Otillar R."/>
            <person name="Panaud O."/>
            <person name="Pangilinan J."/>
            <person name="Paulsen I."/>
            <person name="Piegu B."/>
            <person name="Poliakov A."/>
            <person name="Robbens S."/>
            <person name="Schmutz J."/>
            <person name="Toulza E."/>
            <person name="Wyss T."/>
            <person name="Zelensky A."/>
            <person name="Zhou K."/>
            <person name="Armbrust E.V."/>
            <person name="Bhattacharya D."/>
            <person name="Goodenough U.W."/>
            <person name="Van de Peer Y."/>
            <person name="Grigoriev I.V."/>
        </authorList>
    </citation>
    <scope>NUCLEOTIDE SEQUENCE [LARGE SCALE GENOMIC DNA]</scope>
    <source>
        <strain evidence="9">RCC299 / NOUM17</strain>
    </source>
</reference>
<dbReference type="FunCoup" id="C1FFL3">
    <property type="interactions" value="1271"/>
</dbReference>
<feature type="domain" description="TrmE-type G" evidence="7">
    <location>
        <begin position="347"/>
        <end position="582"/>
    </location>
</feature>
<dbReference type="NCBIfam" id="TIGR00450">
    <property type="entry name" value="mnmE_trmE_thdF"/>
    <property type="match status" value="1"/>
</dbReference>
<dbReference type="OrthoDB" id="188276at2759"/>
<dbReference type="InterPro" id="IPR004520">
    <property type="entry name" value="GTPase_MnmE"/>
</dbReference>
<evidence type="ECO:0000313" key="8">
    <source>
        <dbReference type="EMBL" id="ACO69392.1"/>
    </source>
</evidence>
<evidence type="ECO:0000256" key="5">
    <source>
        <dbReference type="RuleBase" id="RU003313"/>
    </source>
</evidence>